<dbReference type="AlphaFoldDB" id="A0A9W8HVY8"/>
<evidence type="ECO:0000313" key="1">
    <source>
        <dbReference type="EMBL" id="KAJ2801727.1"/>
    </source>
</evidence>
<dbReference type="EMBL" id="JANBUO010000766">
    <property type="protein sequence ID" value="KAJ2801727.1"/>
    <property type="molecule type" value="Genomic_DNA"/>
</dbReference>
<feature type="non-terminal residue" evidence="1">
    <location>
        <position position="1"/>
    </location>
</feature>
<gene>
    <name evidence="1" type="ORF">H4R20_003565</name>
</gene>
<accession>A0A9W8HVY8</accession>
<evidence type="ECO:0000313" key="2">
    <source>
        <dbReference type="Proteomes" id="UP001140094"/>
    </source>
</evidence>
<sequence>VVDACVELNYLDLVGCPDFNNSDYVESRNIYLEWDGGILEDEDYVDISESSDASFDDDDDYSDISEPFDDYLDDNGNVVF</sequence>
<comment type="caution">
    <text evidence="1">The sequence shown here is derived from an EMBL/GenBank/DDBJ whole genome shotgun (WGS) entry which is preliminary data.</text>
</comment>
<organism evidence="1 2">
    <name type="scientific">Coemansia guatemalensis</name>
    <dbReference type="NCBI Taxonomy" id="2761395"/>
    <lineage>
        <taxon>Eukaryota</taxon>
        <taxon>Fungi</taxon>
        <taxon>Fungi incertae sedis</taxon>
        <taxon>Zoopagomycota</taxon>
        <taxon>Kickxellomycotina</taxon>
        <taxon>Kickxellomycetes</taxon>
        <taxon>Kickxellales</taxon>
        <taxon>Kickxellaceae</taxon>
        <taxon>Coemansia</taxon>
    </lineage>
</organism>
<protein>
    <submittedName>
        <fullName evidence="1">Uncharacterized protein</fullName>
    </submittedName>
</protein>
<reference evidence="1" key="1">
    <citation type="submission" date="2022-07" db="EMBL/GenBank/DDBJ databases">
        <title>Phylogenomic reconstructions and comparative analyses of Kickxellomycotina fungi.</title>
        <authorList>
            <person name="Reynolds N.K."/>
            <person name="Stajich J.E."/>
            <person name="Barry K."/>
            <person name="Grigoriev I.V."/>
            <person name="Crous P."/>
            <person name="Smith M.E."/>
        </authorList>
    </citation>
    <scope>NUCLEOTIDE SEQUENCE</scope>
    <source>
        <strain evidence="1">NRRL 1565</strain>
    </source>
</reference>
<name>A0A9W8HVY8_9FUNG</name>
<dbReference type="Proteomes" id="UP001140094">
    <property type="component" value="Unassembled WGS sequence"/>
</dbReference>
<keyword evidence="2" id="KW-1185">Reference proteome</keyword>
<proteinExistence type="predicted"/>